<evidence type="ECO:0000313" key="1">
    <source>
        <dbReference type="EnsemblPlants" id="AUR62022371-RA:cds"/>
    </source>
</evidence>
<proteinExistence type="predicted"/>
<dbReference type="EnsemblPlants" id="AUR62022371-RA">
    <property type="protein sequence ID" value="AUR62022371-RA:cds"/>
    <property type="gene ID" value="AUR62022371"/>
</dbReference>
<evidence type="ECO:0000313" key="2">
    <source>
        <dbReference type="Proteomes" id="UP000596660"/>
    </source>
</evidence>
<accession>A0A803M2C3</accession>
<reference evidence="1" key="1">
    <citation type="journal article" date="2017" name="Nature">
        <title>The genome of Chenopodium quinoa.</title>
        <authorList>
            <person name="Jarvis D.E."/>
            <person name="Ho Y.S."/>
            <person name="Lightfoot D.J."/>
            <person name="Schmoeckel S.M."/>
            <person name="Li B."/>
            <person name="Borm T.J.A."/>
            <person name="Ohyanagi H."/>
            <person name="Mineta K."/>
            <person name="Michell C.T."/>
            <person name="Saber N."/>
            <person name="Kharbatia N.M."/>
            <person name="Rupper R.R."/>
            <person name="Sharp A.R."/>
            <person name="Dally N."/>
            <person name="Boughton B.A."/>
            <person name="Woo Y.H."/>
            <person name="Gao G."/>
            <person name="Schijlen E.G.W.M."/>
            <person name="Guo X."/>
            <person name="Momin A.A."/>
            <person name="Negrao S."/>
            <person name="Al-Babili S."/>
            <person name="Gehring C."/>
            <person name="Roessner U."/>
            <person name="Jung C."/>
            <person name="Murphy K."/>
            <person name="Arold S.T."/>
            <person name="Gojobori T."/>
            <person name="van der Linden C.G."/>
            <person name="van Loo E.N."/>
            <person name="Jellen E.N."/>
            <person name="Maughan P.J."/>
            <person name="Tester M."/>
        </authorList>
    </citation>
    <scope>NUCLEOTIDE SEQUENCE [LARGE SCALE GENOMIC DNA]</scope>
    <source>
        <strain evidence="1">cv. PI 614886</strain>
    </source>
</reference>
<dbReference type="Proteomes" id="UP000596660">
    <property type="component" value="Unplaced"/>
</dbReference>
<name>A0A803M2C3_CHEQI</name>
<sequence length="46" mass="5206">MGHLHGASLYLPEMRHERNALRLWLAPGTVAQQAQVKNTALVIQVW</sequence>
<reference evidence="1" key="2">
    <citation type="submission" date="2021-03" db="UniProtKB">
        <authorList>
            <consortium name="EnsemblPlants"/>
        </authorList>
    </citation>
    <scope>IDENTIFICATION</scope>
</reference>
<protein>
    <submittedName>
        <fullName evidence="1">Uncharacterized protein</fullName>
    </submittedName>
</protein>
<organism evidence="1 2">
    <name type="scientific">Chenopodium quinoa</name>
    <name type="common">Quinoa</name>
    <dbReference type="NCBI Taxonomy" id="63459"/>
    <lineage>
        <taxon>Eukaryota</taxon>
        <taxon>Viridiplantae</taxon>
        <taxon>Streptophyta</taxon>
        <taxon>Embryophyta</taxon>
        <taxon>Tracheophyta</taxon>
        <taxon>Spermatophyta</taxon>
        <taxon>Magnoliopsida</taxon>
        <taxon>eudicotyledons</taxon>
        <taxon>Gunneridae</taxon>
        <taxon>Pentapetalae</taxon>
        <taxon>Caryophyllales</taxon>
        <taxon>Chenopodiaceae</taxon>
        <taxon>Chenopodioideae</taxon>
        <taxon>Atripliceae</taxon>
        <taxon>Chenopodium</taxon>
    </lineage>
</organism>
<dbReference type="Gramene" id="AUR62022371-RA">
    <property type="protein sequence ID" value="AUR62022371-RA:cds"/>
    <property type="gene ID" value="AUR62022371"/>
</dbReference>
<keyword evidence="2" id="KW-1185">Reference proteome</keyword>
<dbReference type="AlphaFoldDB" id="A0A803M2C3"/>